<dbReference type="PANTHER" id="PTHR47834">
    <property type="entry name" value="THIOREDOXIN-LIKE PROTEIN CITRX, CHLOROPLASTIC"/>
    <property type="match status" value="1"/>
</dbReference>
<dbReference type="CDD" id="cd02947">
    <property type="entry name" value="TRX_family"/>
    <property type="match status" value="1"/>
</dbReference>
<feature type="domain" description="Thioredoxin" evidence="12">
    <location>
        <begin position="50"/>
        <end position="166"/>
    </location>
</feature>
<keyword evidence="11" id="KW-0732">Signal</keyword>
<evidence type="ECO:0000256" key="7">
    <source>
        <dbReference type="ARBA" id="ARBA00023002"/>
    </source>
</evidence>
<evidence type="ECO:0000259" key="12">
    <source>
        <dbReference type="PROSITE" id="PS51352"/>
    </source>
</evidence>
<organism evidence="13 14">
    <name type="scientific">Cyclostephanos tholiformis</name>
    <dbReference type="NCBI Taxonomy" id="382380"/>
    <lineage>
        <taxon>Eukaryota</taxon>
        <taxon>Sar</taxon>
        <taxon>Stramenopiles</taxon>
        <taxon>Ochrophyta</taxon>
        <taxon>Bacillariophyta</taxon>
        <taxon>Coscinodiscophyceae</taxon>
        <taxon>Thalassiosirophycidae</taxon>
        <taxon>Stephanodiscales</taxon>
        <taxon>Stephanodiscaceae</taxon>
        <taxon>Cyclostephanos</taxon>
    </lineage>
</organism>
<comment type="similarity">
    <text evidence="10">Belongs to the thioredoxin family. Plant CITRX-type subfamily.</text>
</comment>
<keyword evidence="7" id="KW-0560">Oxidoreductase</keyword>
<evidence type="ECO:0000313" key="14">
    <source>
        <dbReference type="Proteomes" id="UP001530377"/>
    </source>
</evidence>
<dbReference type="Gene3D" id="3.40.30.10">
    <property type="entry name" value="Glutaredoxin"/>
    <property type="match status" value="1"/>
</dbReference>
<dbReference type="PROSITE" id="PS51352">
    <property type="entry name" value="THIOREDOXIN_2"/>
    <property type="match status" value="1"/>
</dbReference>
<comment type="subcellular location">
    <subcellularLocation>
        <location evidence="1">Plastid</location>
        <location evidence="1">Chloroplast</location>
    </subcellularLocation>
</comment>
<feature type="chain" id="PRO_5044859998" description="Thioredoxin domain-containing protein" evidence="11">
    <location>
        <begin position="20"/>
        <end position="188"/>
    </location>
</feature>
<evidence type="ECO:0000256" key="11">
    <source>
        <dbReference type="SAM" id="SignalP"/>
    </source>
</evidence>
<gene>
    <name evidence="13" type="ORF">ACHAXA_008996</name>
</gene>
<proteinExistence type="inferred from homology"/>
<evidence type="ECO:0000256" key="10">
    <source>
        <dbReference type="ARBA" id="ARBA00024039"/>
    </source>
</evidence>
<dbReference type="PRINTS" id="PR00421">
    <property type="entry name" value="THIOREDOXIN"/>
</dbReference>
<dbReference type="Proteomes" id="UP001530377">
    <property type="component" value="Unassembled WGS sequence"/>
</dbReference>
<evidence type="ECO:0000313" key="13">
    <source>
        <dbReference type="EMBL" id="KAL3808615.1"/>
    </source>
</evidence>
<dbReference type="EMBL" id="JALLPB020000484">
    <property type="protein sequence ID" value="KAL3808615.1"/>
    <property type="molecule type" value="Genomic_DNA"/>
</dbReference>
<evidence type="ECO:0000256" key="8">
    <source>
        <dbReference type="ARBA" id="ARBA00023157"/>
    </source>
</evidence>
<feature type="signal peptide" evidence="11">
    <location>
        <begin position="1"/>
        <end position="19"/>
    </location>
</feature>
<evidence type="ECO:0000256" key="6">
    <source>
        <dbReference type="ARBA" id="ARBA00022982"/>
    </source>
</evidence>
<evidence type="ECO:0000256" key="9">
    <source>
        <dbReference type="ARBA" id="ARBA00023284"/>
    </source>
</evidence>
<evidence type="ECO:0000256" key="3">
    <source>
        <dbReference type="ARBA" id="ARBA00022528"/>
    </source>
</evidence>
<keyword evidence="3" id="KW-0150">Chloroplast</keyword>
<dbReference type="InterPro" id="IPR036249">
    <property type="entry name" value="Thioredoxin-like_sf"/>
</dbReference>
<evidence type="ECO:0000256" key="5">
    <source>
        <dbReference type="ARBA" id="ARBA00022946"/>
    </source>
</evidence>
<dbReference type="AlphaFoldDB" id="A0ABD3R6I3"/>
<evidence type="ECO:0000256" key="2">
    <source>
        <dbReference type="ARBA" id="ARBA00022448"/>
    </source>
</evidence>
<keyword evidence="5" id="KW-0809">Transit peptide</keyword>
<protein>
    <recommendedName>
        <fullName evidence="12">Thioredoxin domain-containing protein</fullName>
    </recommendedName>
</protein>
<dbReference type="GO" id="GO:0016491">
    <property type="term" value="F:oxidoreductase activity"/>
    <property type="evidence" value="ECO:0007669"/>
    <property type="project" value="UniProtKB-KW"/>
</dbReference>
<dbReference type="SUPFAM" id="SSF52833">
    <property type="entry name" value="Thioredoxin-like"/>
    <property type="match status" value="1"/>
</dbReference>
<dbReference type="InterPro" id="IPR044182">
    <property type="entry name" value="CITRX"/>
</dbReference>
<keyword evidence="8" id="KW-1015">Disulfide bond</keyword>
<keyword evidence="14" id="KW-1185">Reference proteome</keyword>
<dbReference type="GO" id="GO:0009507">
    <property type="term" value="C:chloroplast"/>
    <property type="evidence" value="ECO:0007669"/>
    <property type="project" value="UniProtKB-SubCell"/>
</dbReference>
<comment type="caution">
    <text evidence="13">The sequence shown here is derived from an EMBL/GenBank/DDBJ whole genome shotgun (WGS) entry which is preliminary data.</text>
</comment>
<sequence>MARSSLLLIVAAIASSSSAFTLNRPPTALTMCRFNPAGPCSFECTGRRGSMALNMADDKKAAQVTGEELEAMLQEWDQPLVVDAYATWCGPCLLMAPEFEEAARELAGKVRFVKLDTDLEPQMAGRLGIMGLPTLLFLDKNNDTEAVEEGKAPVAVLKERIEGALRKKSITDLCNYHFFGGPMPTQLS</sequence>
<evidence type="ECO:0000256" key="4">
    <source>
        <dbReference type="ARBA" id="ARBA00022640"/>
    </source>
</evidence>
<dbReference type="PANTHER" id="PTHR47834:SF2">
    <property type="entry name" value="THIOREDOXIN-LIKE PROTEIN CITRX, CHLOROPLASTIC"/>
    <property type="match status" value="1"/>
</dbReference>
<name>A0ABD3R6I3_9STRA</name>
<dbReference type="Pfam" id="PF00085">
    <property type="entry name" value="Thioredoxin"/>
    <property type="match status" value="1"/>
</dbReference>
<reference evidence="13 14" key="1">
    <citation type="submission" date="2024-10" db="EMBL/GenBank/DDBJ databases">
        <title>Updated reference genomes for cyclostephanoid diatoms.</title>
        <authorList>
            <person name="Roberts W.R."/>
            <person name="Alverson A.J."/>
        </authorList>
    </citation>
    <scope>NUCLEOTIDE SEQUENCE [LARGE SCALE GENOMIC DNA]</scope>
    <source>
        <strain evidence="13 14">AJA228-03</strain>
    </source>
</reference>
<keyword evidence="6" id="KW-0249">Electron transport</keyword>
<evidence type="ECO:0000256" key="1">
    <source>
        <dbReference type="ARBA" id="ARBA00004229"/>
    </source>
</evidence>
<keyword evidence="4" id="KW-0934">Plastid</keyword>
<keyword evidence="9" id="KW-0676">Redox-active center</keyword>
<dbReference type="InterPro" id="IPR013766">
    <property type="entry name" value="Thioredoxin_domain"/>
</dbReference>
<accession>A0ABD3R6I3</accession>
<keyword evidence="2" id="KW-0813">Transport</keyword>